<dbReference type="InterPro" id="IPR023393">
    <property type="entry name" value="START-like_dom_sf"/>
</dbReference>
<evidence type="ECO:0000313" key="1">
    <source>
        <dbReference type="EMBL" id="ROO88667.1"/>
    </source>
</evidence>
<protein>
    <submittedName>
        <fullName evidence="1">Polyketide cyclase/dehydrase/lipid transport protein</fullName>
    </submittedName>
</protein>
<comment type="caution">
    <text evidence="1">The sequence shown here is derived from an EMBL/GenBank/DDBJ whole genome shotgun (WGS) entry which is preliminary data.</text>
</comment>
<gene>
    <name evidence="1" type="ORF">EDD29_6341</name>
</gene>
<dbReference type="OrthoDB" id="4483486at2"/>
<sequence>MAVRDVYIEVPRERVWRVLATGTAYAEWVVGTREVRSVDPAWPAVGAELHFTAGYGPWALHDRTVVRVSRPPERLELEIHAGRFGTIRAALQLIEWGAGTVVVLDEHPLRGIGATLHSPTTELFLNLRNRLALDNLAKVALRAAEARRTGVVRP</sequence>
<dbReference type="AlphaFoldDB" id="A0A3N1D564"/>
<dbReference type="InterPro" id="IPR019587">
    <property type="entry name" value="Polyketide_cyclase/dehydratase"/>
</dbReference>
<accession>A0A3N1D564</accession>
<reference evidence="1 2" key="1">
    <citation type="submission" date="2018-11" db="EMBL/GenBank/DDBJ databases">
        <title>Sequencing the genomes of 1000 actinobacteria strains.</title>
        <authorList>
            <person name="Klenk H.-P."/>
        </authorList>
    </citation>
    <scope>NUCLEOTIDE SEQUENCE [LARGE SCALE GENOMIC DNA]</scope>
    <source>
        <strain evidence="1 2">DSM 44254</strain>
    </source>
</reference>
<dbReference type="Gene3D" id="3.30.530.20">
    <property type="match status" value="1"/>
</dbReference>
<dbReference type="Proteomes" id="UP000272400">
    <property type="component" value="Unassembled WGS sequence"/>
</dbReference>
<organism evidence="1 2">
    <name type="scientific">Actinocorallia herbida</name>
    <dbReference type="NCBI Taxonomy" id="58109"/>
    <lineage>
        <taxon>Bacteria</taxon>
        <taxon>Bacillati</taxon>
        <taxon>Actinomycetota</taxon>
        <taxon>Actinomycetes</taxon>
        <taxon>Streptosporangiales</taxon>
        <taxon>Thermomonosporaceae</taxon>
        <taxon>Actinocorallia</taxon>
    </lineage>
</organism>
<dbReference type="CDD" id="cd07812">
    <property type="entry name" value="SRPBCC"/>
    <property type="match status" value="1"/>
</dbReference>
<dbReference type="EMBL" id="RJKE01000001">
    <property type="protein sequence ID" value="ROO88667.1"/>
    <property type="molecule type" value="Genomic_DNA"/>
</dbReference>
<name>A0A3N1D564_9ACTN</name>
<keyword evidence="2" id="KW-1185">Reference proteome</keyword>
<proteinExistence type="predicted"/>
<dbReference type="SUPFAM" id="SSF55961">
    <property type="entry name" value="Bet v1-like"/>
    <property type="match status" value="1"/>
</dbReference>
<evidence type="ECO:0000313" key="2">
    <source>
        <dbReference type="Proteomes" id="UP000272400"/>
    </source>
</evidence>
<dbReference type="RefSeq" id="WP_123667879.1">
    <property type="nucleotide sequence ID" value="NZ_RJKE01000001.1"/>
</dbReference>
<dbReference type="Pfam" id="PF10604">
    <property type="entry name" value="Polyketide_cyc2"/>
    <property type="match status" value="1"/>
</dbReference>